<proteinExistence type="predicted"/>
<reference evidence="5" key="1">
    <citation type="submission" date="2016-10" db="EMBL/GenBank/DDBJ databases">
        <authorList>
            <person name="Varghese N."/>
            <person name="Submissions S."/>
        </authorList>
    </citation>
    <scope>NUCLEOTIDE SEQUENCE [LARGE SCALE GENOMIC DNA]</scope>
    <source>
        <strain evidence="5">DSM 24767</strain>
    </source>
</reference>
<organism evidence="4 5">
    <name type="scientific">Natronobacterium texcoconense</name>
    <dbReference type="NCBI Taxonomy" id="1095778"/>
    <lineage>
        <taxon>Archaea</taxon>
        <taxon>Methanobacteriati</taxon>
        <taxon>Methanobacteriota</taxon>
        <taxon>Stenosarchaea group</taxon>
        <taxon>Halobacteria</taxon>
        <taxon>Halobacteriales</taxon>
        <taxon>Natrialbaceae</taxon>
        <taxon>Natronobacterium</taxon>
    </lineage>
</organism>
<dbReference type="STRING" id="1095778.SAMN04489842_0212"/>
<accession>A0A1H0ZB93</accession>
<evidence type="ECO:0000313" key="4">
    <source>
        <dbReference type="EMBL" id="SDQ24725.1"/>
    </source>
</evidence>
<evidence type="ECO:0000259" key="2">
    <source>
        <dbReference type="Pfam" id="PF07411"/>
    </source>
</evidence>
<keyword evidence="5" id="KW-1185">Reference proteome</keyword>
<dbReference type="Pfam" id="PF20068">
    <property type="entry name" value="Amphi-Trp"/>
    <property type="match status" value="1"/>
</dbReference>
<protein>
    <submittedName>
        <fullName evidence="4">Amphi-Trp domain-containing protein</fullName>
    </submittedName>
</protein>
<evidence type="ECO:0000259" key="3">
    <source>
        <dbReference type="Pfam" id="PF20068"/>
    </source>
</evidence>
<feature type="domain" description="Amphi-Trp" evidence="3">
    <location>
        <begin position="14"/>
        <end position="88"/>
    </location>
</feature>
<dbReference type="EMBL" id="FNLC01000001">
    <property type="protein sequence ID" value="SDQ24725.1"/>
    <property type="molecule type" value="Genomic_DNA"/>
</dbReference>
<dbReference type="Proteomes" id="UP000198848">
    <property type="component" value="Unassembled WGS sequence"/>
</dbReference>
<dbReference type="InterPro" id="IPR027598">
    <property type="entry name" value="Amphi-Trp_dom"/>
</dbReference>
<dbReference type="InterPro" id="IPR010879">
    <property type="entry name" value="DUF1508"/>
</dbReference>
<dbReference type="Gene3D" id="2.30.29.80">
    <property type="match status" value="1"/>
</dbReference>
<dbReference type="InterPro" id="IPR036913">
    <property type="entry name" value="YegP-like_sf"/>
</dbReference>
<name>A0A1H0ZB93_NATTX</name>
<dbReference type="Pfam" id="PF07411">
    <property type="entry name" value="DUF1508"/>
    <property type="match status" value="1"/>
</dbReference>
<evidence type="ECO:0000313" key="5">
    <source>
        <dbReference type="Proteomes" id="UP000198848"/>
    </source>
</evidence>
<feature type="region of interest" description="Disordered" evidence="1">
    <location>
        <begin position="63"/>
        <end position="150"/>
    </location>
</feature>
<sequence>MSDSHTDPAVDHRLERSVDRTDVAAVFRSLAAALEDDGVRIENGGIAVDATIPARLTVGIEAGYDDDTDPPVAGLGIDLEWDDPDGSSLQVTEKDRDEEETAGISIGERHESDSSTDPAMATMPPDGVLRDQNSRTSGDDGSSRSGRTSRFEVYQDRADEWRWRLVHWNGNIVADSGEGYASRGNAERAVRGVMRAVPDATVVRLEDGDE</sequence>
<dbReference type="OrthoDB" id="108721at2157"/>
<evidence type="ECO:0000256" key="1">
    <source>
        <dbReference type="SAM" id="MobiDB-lite"/>
    </source>
</evidence>
<dbReference type="RefSeq" id="WP_090376044.1">
    <property type="nucleotide sequence ID" value="NZ_FNLC01000001.1"/>
</dbReference>
<dbReference type="AlphaFoldDB" id="A0A1H0ZB93"/>
<feature type="domain" description="DUF1508" evidence="2">
    <location>
        <begin position="156"/>
        <end position="203"/>
    </location>
</feature>
<gene>
    <name evidence="4" type="ORF">SAMN04489842_0212</name>
</gene>
<feature type="compositionally biased region" description="Basic and acidic residues" evidence="1">
    <location>
        <begin position="128"/>
        <end position="142"/>
    </location>
</feature>
<dbReference type="SUPFAM" id="SSF160113">
    <property type="entry name" value="YegP-like"/>
    <property type="match status" value="1"/>
</dbReference>